<comment type="caution">
    <text evidence="3">The sequence shown here is derived from an EMBL/GenBank/DDBJ whole genome shotgun (WGS) entry which is preliminary data.</text>
</comment>
<accession>A0ABX1BZ07</accession>
<evidence type="ECO:0008006" key="5">
    <source>
        <dbReference type="Google" id="ProtNLM"/>
    </source>
</evidence>
<feature type="transmembrane region" description="Helical" evidence="2">
    <location>
        <begin position="21"/>
        <end position="43"/>
    </location>
</feature>
<feature type="compositionally biased region" description="Low complexity" evidence="1">
    <location>
        <begin position="51"/>
        <end position="66"/>
    </location>
</feature>
<feature type="compositionally biased region" description="Low complexity" evidence="1">
    <location>
        <begin position="94"/>
        <end position="106"/>
    </location>
</feature>
<evidence type="ECO:0000256" key="1">
    <source>
        <dbReference type="SAM" id="MobiDB-lite"/>
    </source>
</evidence>
<evidence type="ECO:0000313" key="3">
    <source>
        <dbReference type="EMBL" id="NJQ02924.1"/>
    </source>
</evidence>
<organism evidence="3 4">
    <name type="scientific">Streptomyces zingiberis</name>
    <dbReference type="NCBI Taxonomy" id="2053010"/>
    <lineage>
        <taxon>Bacteria</taxon>
        <taxon>Bacillati</taxon>
        <taxon>Actinomycetota</taxon>
        <taxon>Actinomycetes</taxon>
        <taxon>Kitasatosporales</taxon>
        <taxon>Streptomycetaceae</taxon>
        <taxon>Streptomyces</taxon>
    </lineage>
</organism>
<dbReference type="EMBL" id="JAATEN010000019">
    <property type="protein sequence ID" value="NJQ02924.1"/>
    <property type="molecule type" value="Genomic_DNA"/>
</dbReference>
<dbReference type="Proteomes" id="UP000695264">
    <property type="component" value="Unassembled WGS sequence"/>
</dbReference>
<reference evidence="3 4" key="1">
    <citation type="submission" date="2020-03" db="EMBL/GenBank/DDBJ databases">
        <title>WGS of actinomycetes isolated from Thailand.</title>
        <authorList>
            <person name="Thawai C."/>
        </authorList>
    </citation>
    <scope>NUCLEOTIDE SEQUENCE [LARGE SCALE GENOMIC DNA]</scope>
    <source>
        <strain evidence="3 4">PLAI 1-29</strain>
    </source>
</reference>
<sequence length="143" mass="14515">MPNDHPGARPARPVPPSPRRLLALVLGALLLTGLFHCPVLPALGHQGQLPSPTAAGGTAPHTATAPQGEPGHSHHGAACTSPGLIPQIQGASDAPTRAAAPPAAGAAPVVAAAGLPALRRRRRGRRTAIPGRSVLCRVCRWRS</sequence>
<keyword evidence="2" id="KW-0812">Transmembrane</keyword>
<keyword evidence="2" id="KW-0472">Membrane</keyword>
<evidence type="ECO:0000256" key="2">
    <source>
        <dbReference type="SAM" id="Phobius"/>
    </source>
</evidence>
<feature type="region of interest" description="Disordered" evidence="1">
    <location>
        <begin position="51"/>
        <end position="106"/>
    </location>
</feature>
<feature type="transmembrane region" description="Helical" evidence="2">
    <location>
        <begin position="99"/>
        <end position="118"/>
    </location>
</feature>
<gene>
    <name evidence="3" type="ORF">HCK00_20855</name>
</gene>
<protein>
    <recommendedName>
        <fullName evidence="5">Secreted protein</fullName>
    </recommendedName>
</protein>
<name>A0ABX1BZ07_9ACTN</name>
<evidence type="ECO:0000313" key="4">
    <source>
        <dbReference type="Proteomes" id="UP000695264"/>
    </source>
</evidence>
<keyword evidence="2" id="KW-1133">Transmembrane helix</keyword>
<keyword evidence="4" id="KW-1185">Reference proteome</keyword>
<dbReference type="RefSeq" id="WP_168103555.1">
    <property type="nucleotide sequence ID" value="NZ_JAATEN010000019.1"/>
</dbReference>
<proteinExistence type="predicted"/>